<dbReference type="PANTHER" id="PTHR43525">
    <property type="entry name" value="PROTEIN MALY"/>
    <property type="match status" value="1"/>
</dbReference>
<dbReference type="EMBL" id="BJXA01000001">
    <property type="protein sequence ID" value="GEM35776.1"/>
    <property type="molecule type" value="Genomic_DNA"/>
</dbReference>
<gene>
    <name evidence="7" type="ORF">NN4_02950</name>
</gene>
<dbReference type="Pfam" id="PF00155">
    <property type="entry name" value="Aminotran_1_2"/>
    <property type="match status" value="1"/>
</dbReference>
<keyword evidence="4" id="KW-0456">Lyase</keyword>
<organism evidence="7 8">
    <name type="scientific">Nocardia ninae NBRC 108245</name>
    <dbReference type="NCBI Taxonomy" id="1210091"/>
    <lineage>
        <taxon>Bacteria</taxon>
        <taxon>Bacillati</taxon>
        <taxon>Actinomycetota</taxon>
        <taxon>Actinomycetes</taxon>
        <taxon>Mycobacteriales</taxon>
        <taxon>Nocardiaceae</taxon>
        <taxon>Nocardia</taxon>
    </lineage>
</organism>
<name>A0A511M7U7_9NOCA</name>
<keyword evidence="7" id="KW-0032">Aminotransferase</keyword>
<sequence length="387" mass="43191">MEDLVDIDVLRQRVGIKWARAGADVLPAWIADMDFAVPDPVRAALRQAVDGDLGYPAWDERPDRNPLQEAFADRMREQYDFRIDPDDVYVFTELIQVLQIVLQLMTRPGDAIAVHTPAYPPFLQTIELMGRRLVPIPMVEQADGWTFDIDRMAEETRSNNCRALILVNPNNPTGHVFDRGELTAIAEITARNDVLVIADEIHSELVHERHRHTPFASLGPEIAARTVTLNSASKAFNLAGLRCCVAHVGDSRVRAALDAQPPQLYGQVSALSVLATCTAWREGAAWLAATRELLTANRDLVAETLRPEIRFHRPDAGYLAWLDCRALELDRDPADFFLEHAKVKLLSGPDFGPGGAGFARLNFATYRPVLADMLGRMNDAVHKHLNR</sequence>
<evidence type="ECO:0000313" key="8">
    <source>
        <dbReference type="Proteomes" id="UP000321424"/>
    </source>
</evidence>
<evidence type="ECO:0000256" key="5">
    <source>
        <dbReference type="ARBA" id="ARBA00037974"/>
    </source>
</evidence>
<keyword evidence="3" id="KW-0663">Pyridoxal phosphate</keyword>
<accession>A0A511M7U7</accession>
<dbReference type="CDD" id="cd00609">
    <property type="entry name" value="AAT_like"/>
    <property type="match status" value="1"/>
</dbReference>
<dbReference type="Proteomes" id="UP000321424">
    <property type="component" value="Unassembled WGS sequence"/>
</dbReference>
<dbReference type="GO" id="GO:0047804">
    <property type="term" value="F:cysteine-S-conjugate beta-lyase activity"/>
    <property type="evidence" value="ECO:0007669"/>
    <property type="project" value="UniProtKB-EC"/>
</dbReference>
<dbReference type="Gene3D" id="3.90.1150.10">
    <property type="entry name" value="Aspartate Aminotransferase, domain 1"/>
    <property type="match status" value="1"/>
</dbReference>
<evidence type="ECO:0000313" key="7">
    <source>
        <dbReference type="EMBL" id="GEM35776.1"/>
    </source>
</evidence>
<evidence type="ECO:0000259" key="6">
    <source>
        <dbReference type="Pfam" id="PF00155"/>
    </source>
</evidence>
<dbReference type="OrthoDB" id="3224382at2"/>
<dbReference type="InterPro" id="IPR004839">
    <property type="entry name" value="Aminotransferase_I/II_large"/>
</dbReference>
<dbReference type="InterPro" id="IPR015421">
    <property type="entry name" value="PyrdxlP-dep_Trfase_major"/>
</dbReference>
<dbReference type="Gene3D" id="3.40.640.10">
    <property type="entry name" value="Type I PLP-dependent aspartate aminotransferase-like (Major domain)"/>
    <property type="match status" value="1"/>
</dbReference>
<proteinExistence type="inferred from homology"/>
<dbReference type="AlphaFoldDB" id="A0A511M7U7"/>
<keyword evidence="7" id="KW-0808">Transferase</keyword>
<protein>
    <recommendedName>
        <fullName evidence="2">cysteine-S-conjugate beta-lyase</fullName>
        <ecNumber evidence="2">4.4.1.13</ecNumber>
    </recommendedName>
</protein>
<dbReference type="InterPro" id="IPR015422">
    <property type="entry name" value="PyrdxlP-dep_Trfase_small"/>
</dbReference>
<keyword evidence="8" id="KW-1185">Reference proteome</keyword>
<dbReference type="SUPFAM" id="SSF53383">
    <property type="entry name" value="PLP-dependent transferases"/>
    <property type="match status" value="1"/>
</dbReference>
<evidence type="ECO:0000256" key="4">
    <source>
        <dbReference type="ARBA" id="ARBA00023239"/>
    </source>
</evidence>
<dbReference type="GO" id="GO:0008483">
    <property type="term" value="F:transaminase activity"/>
    <property type="evidence" value="ECO:0007669"/>
    <property type="project" value="UniProtKB-KW"/>
</dbReference>
<dbReference type="InterPro" id="IPR015424">
    <property type="entry name" value="PyrdxlP-dep_Trfase"/>
</dbReference>
<evidence type="ECO:0000256" key="1">
    <source>
        <dbReference type="ARBA" id="ARBA00001933"/>
    </source>
</evidence>
<dbReference type="GO" id="GO:0030170">
    <property type="term" value="F:pyridoxal phosphate binding"/>
    <property type="evidence" value="ECO:0007669"/>
    <property type="project" value="InterPro"/>
</dbReference>
<dbReference type="InterPro" id="IPR051798">
    <property type="entry name" value="Class-II_PLP-Dep_Aminotrans"/>
</dbReference>
<reference evidence="7 8" key="1">
    <citation type="submission" date="2019-07" db="EMBL/GenBank/DDBJ databases">
        <title>Whole genome shotgun sequence of Nocardia ninae NBRC 108245.</title>
        <authorList>
            <person name="Hosoyama A."/>
            <person name="Uohara A."/>
            <person name="Ohji S."/>
            <person name="Ichikawa N."/>
        </authorList>
    </citation>
    <scope>NUCLEOTIDE SEQUENCE [LARGE SCALE GENOMIC DNA]</scope>
    <source>
        <strain evidence="7 8">NBRC 108245</strain>
    </source>
</reference>
<evidence type="ECO:0000256" key="3">
    <source>
        <dbReference type="ARBA" id="ARBA00022898"/>
    </source>
</evidence>
<comment type="cofactor">
    <cofactor evidence="1">
        <name>pyridoxal 5'-phosphate</name>
        <dbReference type="ChEBI" id="CHEBI:597326"/>
    </cofactor>
</comment>
<comment type="caution">
    <text evidence="7">The sequence shown here is derived from an EMBL/GenBank/DDBJ whole genome shotgun (WGS) entry which is preliminary data.</text>
</comment>
<dbReference type="EC" id="4.4.1.13" evidence="2"/>
<feature type="domain" description="Aminotransferase class I/classII large" evidence="6">
    <location>
        <begin position="66"/>
        <end position="365"/>
    </location>
</feature>
<dbReference type="PANTHER" id="PTHR43525:SF2">
    <property type="entry name" value="CYSTATHIONINE BETA-LYASE-RELATED"/>
    <property type="match status" value="1"/>
</dbReference>
<evidence type="ECO:0000256" key="2">
    <source>
        <dbReference type="ARBA" id="ARBA00012224"/>
    </source>
</evidence>
<dbReference type="RefSeq" id="WP_147128086.1">
    <property type="nucleotide sequence ID" value="NZ_BJXA01000001.1"/>
</dbReference>
<comment type="similarity">
    <text evidence="5">Belongs to the class-II pyridoxal-phosphate-dependent aminotransferase family. MalY/PatB cystathionine beta-lyase subfamily.</text>
</comment>